<keyword evidence="5" id="KW-0547">Nucleotide-binding</keyword>
<dbReference type="PANTHER" id="PTHR46498:SF1">
    <property type="entry name" value="GTP-BINDING PROTEIN 8"/>
    <property type="match status" value="1"/>
</dbReference>
<gene>
    <name evidence="10" type="ORF">AOQ84DRAFT_433004</name>
</gene>
<accession>A0A8E2JQE0</accession>
<dbReference type="Proteomes" id="UP000250140">
    <property type="component" value="Unassembled WGS sequence"/>
</dbReference>
<evidence type="ECO:0000313" key="11">
    <source>
        <dbReference type="Proteomes" id="UP000250140"/>
    </source>
</evidence>
<reference evidence="10 11" key="1">
    <citation type="journal article" date="2016" name="Nat. Commun.">
        <title>Ectomycorrhizal ecology is imprinted in the genome of the dominant symbiotic fungus Cenococcum geophilum.</title>
        <authorList>
            <consortium name="DOE Joint Genome Institute"/>
            <person name="Peter M."/>
            <person name="Kohler A."/>
            <person name="Ohm R.A."/>
            <person name="Kuo A."/>
            <person name="Krutzmann J."/>
            <person name="Morin E."/>
            <person name="Arend M."/>
            <person name="Barry K.W."/>
            <person name="Binder M."/>
            <person name="Choi C."/>
            <person name="Clum A."/>
            <person name="Copeland A."/>
            <person name="Grisel N."/>
            <person name="Haridas S."/>
            <person name="Kipfer T."/>
            <person name="LaButti K."/>
            <person name="Lindquist E."/>
            <person name="Lipzen A."/>
            <person name="Maire R."/>
            <person name="Meier B."/>
            <person name="Mihaltcheva S."/>
            <person name="Molinier V."/>
            <person name="Murat C."/>
            <person name="Poggeler S."/>
            <person name="Quandt C.A."/>
            <person name="Sperisen C."/>
            <person name="Tritt A."/>
            <person name="Tisserant E."/>
            <person name="Crous P.W."/>
            <person name="Henrissat B."/>
            <person name="Nehls U."/>
            <person name="Egli S."/>
            <person name="Spatafora J.W."/>
            <person name="Grigoriev I.V."/>
            <person name="Martin F.M."/>
        </authorList>
    </citation>
    <scope>NUCLEOTIDE SEQUENCE [LARGE SCALE GENOMIC DNA]</scope>
    <source>
        <strain evidence="10 11">CBS 207.34</strain>
    </source>
</reference>
<evidence type="ECO:0000259" key="9">
    <source>
        <dbReference type="PROSITE" id="PS51706"/>
    </source>
</evidence>
<feature type="compositionally biased region" description="Polar residues" evidence="8">
    <location>
        <begin position="26"/>
        <end position="36"/>
    </location>
</feature>
<dbReference type="GO" id="GO:0046872">
    <property type="term" value="F:metal ion binding"/>
    <property type="evidence" value="ECO:0007669"/>
    <property type="project" value="UniProtKB-KW"/>
</dbReference>
<evidence type="ECO:0000256" key="8">
    <source>
        <dbReference type="SAM" id="MobiDB-lite"/>
    </source>
</evidence>
<dbReference type="Gene3D" id="3.40.50.300">
    <property type="entry name" value="P-loop containing nucleotide triphosphate hydrolases"/>
    <property type="match status" value="1"/>
</dbReference>
<keyword evidence="7" id="KW-0342">GTP-binding</keyword>
<keyword evidence="6" id="KW-0460">Magnesium</keyword>
<evidence type="ECO:0000256" key="2">
    <source>
        <dbReference type="ARBA" id="ARBA00009638"/>
    </source>
</evidence>
<dbReference type="EMBL" id="KV750253">
    <property type="protein sequence ID" value="OCL05567.1"/>
    <property type="molecule type" value="Genomic_DNA"/>
</dbReference>
<name>A0A8E2JQE0_9PEZI</name>
<evidence type="ECO:0000256" key="5">
    <source>
        <dbReference type="ARBA" id="ARBA00022741"/>
    </source>
</evidence>
<dbReference type="PANTHER" id="PTHR46498">
    <property type="entry name" value="GTP-BINDING PROTEIN 8"/>
    <property type="match status" value="1"/>
</dbReference>
<comment type="cofactor">
    <cofactor evidence="1">
        <name>Mg(2+)</name>
        <dbReference type="ChEBI" id="CHEBI:18420"/>
    </cofactor>
</comment>
<dbReference type="InterPro" id="IPR006073">
    <property type="entry name" value="GTP-bd"/>
</dbReference>
<dbReference type="Pfam" id="PF01926">
    <property type="entry name" value="MMR_HSR1"/>
    <property type="match status" value="1"/>
</dbReference>
<organism evidence="10 11">
    <name type="scientific">Glonium stellatum</name>
    <dbReference type="NCBI Taxonomy" id="574774"/>
    <lineage>
        <taxon>Eukaryota</taxon>
        <taxon>Fungi</taxon>
        <taxon>Dikarya</taxon>
        <taxon>Ascomycota</taxon>
        <taxon>Pezizomycotina</taxon>
        <taxon>Dothideomycetes</taxon>
        <taxon>Pleosporomycetidae</taxon>
        <taxon>Gloniales</taxon>
        <taxon>Gloniaceae</taxon>
        <taxon>Glonium</taxon>
    </lineage>
</organism>
<dbReference type="InterPro" id="IPR030393">
    <property type="entry name" value="G_ENGB_dom"/>
</dbReference>
<dbReference type="GO" id="GO:0005739">
    <property type="term" value="C:mitochondrion"/>
    <property type="evidence" value="ECO:0007669"/>
    <property type="project" value="TreeGrafter"/>
</dbReference>
<feature type="region of interest" description="Disordered" evidence="8">
    <location>
        <begin position="25"/>
        <end position="55"/>
    </location>
</feature>
<proteinExistence type="inferred from homology"/>
<evidence type="ECO:0000313" key="10">
    <source>
        <dbReference type="EMBL" id="OCL05567.1"/>
    </source>
</evidence>
<evidence type="ECO:0000256" key="4">
    <source>
        <dbReference type="ARBA" id="ARBA00022723"/>
    </source>
</evidence>
<dbReference type="PRINTS" id="PR00326">
    <property type="entry name" value="GTP1OBG"/>
</dbReference>
<sequence>MASISRKTPYICTRCMSSLLRRVPVGSQSPTISSPDGRNIDALAHDSSSTPRRPPVPVIRPLGVIPIEKLNYYWDTLRPTLAQLSYADNFFTNGKPNFLFAASKFREFPLSDVPEVAFLGRSNVGKSSLLNALFNRTTKPIAHASSKPGRTKTMNAFGIGASNQGGVRLKQKTQDEHARVIGRSGLVVVDMPGYGMGSRESWGPEIVKYLCERKQMRRAFLLIDAEHGLKPGDLQILNIMRRSAIPHQVILSKADKLIDFKNKIPTNEDKMNKRLAMLRETSERIRDIVQPSKERRFSALGEILACSAEKKINGKRLGIDAVRFAVMQAAGLEPGIGSDPIDLGIRASLAESIIRNVHSEASTRQYFDDTAN</sequence>
<keyword evidence="4" id="KW-0479">Metal-binding</keyword>
<protein>
    <recommendedName>
        <fullName evidence="3">GTP-binding protein 8</fullName>
    </recommendedName>
</protein>
<dbReference type="CDD" id="cd01876">
    <property type="entry name" value="YihA_EngB"/>
    <property type="match status" value="1"/>
</dbReference>
<dbReference type="InterPro" id="IPR027417">
    <property type="entry name" value="P-loop_NTPase"/>
</dbReference>
<dbReference type="InterPro" id="IPR052279">
    <property type="entry name" value="EngB_GTPase"/>
</dbReference>
<feature type="domain" description="EngB-type G" evidence="9">
    <location>
        <begin position="112"/>
        <end position="332"/>
    </location>
</feature>
<comment type="similarity">
    <text evidence="2">Belongs to the TRAFAC class TrmE-Era-EngA-EngB-Septin-like GTPase superfamily. EngB GTPase family.</text>
</comment>
<dbReference type="SUPFAM" id="SSF52540">
    <property type="entry name" value="P-loop containing nucleoside triphosphate hydrolases"/>
    <property type="match status" value="1"/>
</dbReference>
<dbReference type="GO" id="GO:0005525">
    <property type="term" value="F:GTP binding"/>
    <property type="evidence" value="ECO:0007669"/>
    <property type="project" value="UniProtKB-KW"/>
</dbReference>
<dbReference type="PROSITE" id="PS51706">
    <property type="entry name" value="G_ENGB"/>
    <property type="match status" value="1"/>
</dbReference>
<evidence type="ECO:0000256" key="1">
    <source>
        <dbReference type="ARBA" id="ARBA00001946"/>
    </source>
</evidence>
<dbReference type="OrthoDB" id="391988at2759"/>
<evidence type="ECO:0000256" key="7">
    <source>
        <dbReference type="ARBA" id="ARBA00023134"/>
    </source>
</evidence>
<dbReference type="HAMAP" id="MF_00321">
    <property type="entry name" value="GTPase_EngB"/>
    <property type="match status" value="1"/>
</dbReference>
<dbReference type="AlphaFoldDB" id="A0A8E2JQE0"/>
<dbReference type="InterPro" id="IPR019987">
    <property type="entry name" value="GTP-bd_ribosome_bio_YsxC"/>
</dbReference>
<evidence type="ECO:0000256" key="3">
    <source>
        <dbReference type="ARBA" id="ARBA00015370"/>
    </source>
</evidence>
<keyword evidence="11" id="KW-1185">Reference proteome</keyword>
<evidence type="ECO:0000256" key="6">
    <source>
        <dbReference type="ARBA" id="ARBA00022842"/>
    </source>
</evidence>